<evidence type="ECO:0000256" key="2">
    <source>
        <dbReference type="ARBA" id="ARBA00004236"/>
    </source>
</evidence>
<feature type="compositionally biased region" description="Basic and acidic residues" evidence="9">
    <location>
        <begin position="765"/>
        <end position="778"/>
    </location>
</feature>
<dbReference type="InParanoid" id="A0A6P7Y6S2"/>
<dbReference type="GO" id="GO:0031901">
    <property type="term" value="C:early endosome membrane"/>
    <property type="evidence" value="ECO:0007669"/>
    <property type="project" value="UniProtKB-SubCell"/>
</dbReference>
<feature type="region of interest" description="Disordered" evidence="9">
    <location>
        <begin position="102"/>
        <end position="123"/>
    </location>
</feature>
<dbReference type="OrthoDB" id="751084at2759"/>
<feature type="compositionally biased region" description="Polar residues" evidence="9">
    <location>
        <begin position="701"/>
        <end position="717"/>
    </location>
</feature>
<dbReference type="PANTHER" id="PTHR21669">
    <property type="entry name" value="CAPZ-INTERACTING PROTEIN AND RELATED PROTEINS"/>
    <property type="match status" value="1"/>
</dbReference>
<keyword evidence="3" id="KW-0813">Transport</keyword>
<evidence type="ECO:0000256" key="4">
    <source>
        <dbReference type="ARBA" id="ARBA00022475"/>
    </source>
</evidence>
<dbReference type="GO" id="GO:0005829">
    <property type="term" value="C:cytosol"/>
    <property type="evidence" value="ECO:0007669"/>
    <property type="project" value="GOC"/>
</dbReference>
<dbReference type="GO" id="GO:1905394">
    <property type="term" value="F:retromer complex binding"/>
    <property type="evidence" value="ECO:0007669"/>
    <property type="project" value="TreeGrafter"/>
</dbReference>
<feature type="compositionally biased region" description="Acidic residues" evidence="9">
    <location>
        <begin position="801"/>
        <end position="810"/>
    </location>
</feature>
<evidence type="ECO:0000256" key="3">
    <source>
        <dbReference type="ARBA" id="ARBA00022448"/>
    </source>
</evidence>
<protein>
    <submittedName>
        <fullName evidence="12">WASH complex subunit 2A-like</fullName>
    </submittedName>
</protein>
<dbReference type="GeneID" id="115470067"/>
<evidence type="ECO:0000256" key="1">
    <source>
        <dbReference type="ARBA" id="ARBA00004146"/>
    </source>
</evidence>
<proteinExistence type="inferred from homology"/>
<keyword evidence="5" id="KW-0597">Phosphoprotein</keyword>
<evidence type="ECO:0000256" key="5">
    <source>
        <dbReference type="ARBA" id="ARBA00022553"/>
    </source>
</evidence>
<dbReference type="KEGG" id="muo:115470067"/>
<feature type="compositionally biased region" description="Polar residues" evidence="9">
    <location>
        <begin position="1141"/>
        <end position="1159"/>
    </location>
</feature>
<dbReference type="GO" id="GO:1901981">
    <property type="term" value="F:phosphatidylinositol phosphate binding"/>
    <property type="evidence" value="ECO:0007669"/>
    <property type="project" value="TreeGrafter"/>
</dbReference>
<sequence>MNGLGELDATPKELAWERAWSVEEVRKTSQNWSLAADAGLLRFLQEFSQQTISQTHEIEKQLDKLIHETKASDCRLHSVFNDFLMLSNTQFIENRVYDDEVEEPVPRHEAGEKQDQEKTREQKEAELIPKIQEAVNYGLQVLDTAFEQLDIKAGNSDSEEEEGSERVELILEPKDLYIDRPLPYLIGTQLFMEQEDIGLGDISSEEGSVDSDRGSVIDSEEKDEAESSDDFGNQSEDEQRMRTTLNDEEEDDGSDLFGDSEKEDEAEDKENLKSKRTRPTSFADELAARIKGNMPNEREDQALPLPAERKTKKQIKEKKEARKISTDDDDDDMFKPPKLTDEDFSPFSAKGGLFSGGRGLFDDDDESDLFAEAPKQDDKEKESKLLVNESKEQSSSSPVRKVPVGAVSLFPGGEDVFSSSSVLAEKERKKLVARKHDMDSKQAGSASLFDDIFGDSNTKPSNSAKANPVADLFADEDMGSNLFQEKASIPPTALDSTAKEAERPKEGITKNKVEQAPEHIKPLTVRNPMKQTRGLFSDEEDSEQDLFSPKLNATKSKAASLPTAKTTNALSLFDEDEEDILFGAAPTKNQLTTVKPPVTPSAKKPLTSSLLFSSDDEDHWVSPEQAKTTDEQRQKKEATKPGIAEDQREKVVNKTSLFIEVEEDDLFAITKDSQKKHHRASLLFEEDNNDEGSLFGIKPSDTPSSQTLEQVEPQQVNPALLDEKEEKEFLFEKSEKTAVEEIASTEEGHDGGTSGVFSGTNMPEQKGKIIGQEDKNKDLFTASPPSHKEMKGKTKNILSLFEEDEEEEENTKDQLSTRNSQKEVKSFEKNTYSKSTGVFQDEELLFSHKLQKDNDPDVDLFANTIKPVTEKSGLAKSPESGLFGDEENEDLFSEPKSKKPPKTPEKKTVKKNGSDMINSSKIHENIKHDPNMPRSNVNEKYTGPVPVKTKEPSSRIGQLQANLAINPASLLPGAVLKTPGPKSAVPDSSLSQLDDMPSAVTSAVSKKEEHGVSFDTPPQADTLHSANKNRVKVTGKRRPPTRPGRRLASQSSSETDEISPLVEPHLPVSKVTTVIPNVRQTETTEPETRTAKDNAMQKVSTVRPSGDLFPGMDTSSSTKSLTPSISDMFDSDELFAISSVSKSTRNATSQDRPADSLQTKPAKIDGKKMILSGLNEQDDDSDLFQPAKYKPSKKIKSIPFQDEEGEDYLFGGQESAQKKDLKSKIQQDLKPNIQDIFEDDIFATEAAKPMRKKNEKEKTAKSNLFGDSTDIFSTDIFADLTVKPKDKKKKKVEAKSIFDDEMDDIFTSGNQMKMPKPKDRSSKSASGVKVENKVESIFDDPLNAFGGM</sequence>
<dbReference type="Proteomes" id="UP000515156">
    <property type="component" value="Chromosome 5"/>
</dbReference>
<feature type="region of interest" description="Disordered" evidence="9">
    <location>
        <begin position="486"/>
        <end position="531"/>
    </location>
</feature>
<keyword evidence="4" id="KW-1003">Cell membrane</keyword>
<accession>A0A6P7Y6S2</accession>
<feature type="compositionally biased region" description="Acidic residues" evidence="9">
    <location>
        <begin position="218"/>
        <end position="229"/>
    </location>
</feature>
<feature type="compositionally biased region" description="Basic and acidic residues" evidence="9">
    <location>
        <begin position="104"/>
        <end position="123"/>
    </location>
</feature>
<dbReference type="GO" id="GO:0042147">
    <property type="term" value="P:retrograde transport, endosome to Golgi"/>
    <property type="evidence" value="ECO:0007669"/>
    <property type="project" value="TreeGrafter"/>
</dbReference>
<feature type="region of interest" description="Disordered" evidence="9">
    <location>
        <begin position="1306"/>
        <end position="1330"/>
    </location>
</feature>
<organism evidence="11 12">
    <name type="scientific">Microcaecilia unicolor</name>
    <dbReference type="NCBI Taxonomy" id="1415580"/>
    <lineage>
        <taxon>Eukaryota</taxon>
        <taxon>Metazoa</taxon>
        <taxon>Chordata</taxon>
        <taxon>Craniata</taxon>
        <taxon>Vertebrata</taxon>
        <taxon>Euteleostomi</taxon>
        <taxon>Amphibia</taxon>
        <taxon>Gymnophiona</taxon>
        <taxon>Siphonopidae</taxon>
        <taxon>Microcaecilia</taxon>
    </lineage>
</organism>
<feature type="region of interest" description="Disordered" evidence="9">
    <location>
        <begin position="683"/>
        <end position="722"/>
    </location>
</feature>
<dbReference type="GO" id="GO:0036010">
    <property type="term" value="P:protein localization to endosome"/>
    <property type="evidence" value="ECO:0007669"/>
    <property type="project" value="TreeGrafter"/>
</dbReference>
<evidence type="ECO:0000259" key="10">
    <source>
        <dbReference type="Pfam" id="PF15255"/>
    </source>
</evidence>
<dbReference type="InterPro" id="IPR029341">
    <property type="entry name" value="FAM21/CAPZIP"/>
</dbReference>
<dbReference type="PANTHER" id="PTHR21669:SF38">
    <property type="entry name" value="WASH COMPLEX SUBUNIT 2A-RELATED"/>
    <property type="match status" value="1"/>
</dbReference>
<feature type="compositionally biased region" description="Low complexity" evidence="9">
    <location>
        <begin position="1114"/>
        <end position="1125"/>
    </location>
</feature>
<feature type="region of interest" description="Disordered" evidence="9">
    <location>
        <begin position="743"/>
        <end position="833"/>
    </location>
</feature>
<feature type="region of interest" description="Disordered" evidence="9">
    <location>
        <begin position="865"/>
        <end position="954"/>
    </location>
</feature>
<feature type="compositionally biased region" description="Polar residues" evidence="9">
    <location>
        <begin position="1070"/>
        <end position="1080"/>
    </location>
</feature>
<evidence type="ECO:0000313" key="12">
    <source>
        <dbReference type="RefSeq" id="XP_030058815.1"/>
    </source>
</evidence>
<feature type="region of interest" description="Disordered" evidence="9">
    <location>
        <begin position="201"/>
        <end position="402"/>
    </location>
</feature>
<feature type="compositionally biased region" description="Basic and acidic residues" evidence="9">
    <location>
        <begin position="893"/>
        <end position="907"/>
    </location>
</feature>
<keyword evidence="6" id="KW-0967">Endosome</keyword>
<feature type="compositionally biased region" description="Basic and acidic residues" evidence="9">
    <location>
        <begin position="627"/>
        <end position="648"/>
    </location>
</feature>
<comment type="similarity">
    <text evidence="8">Belongs to the FAM21 family.</text>
</comment>
<keyword evidence="7" id="KW-0472">Membrane</keyword>
<comment type="subcellular location">
    <subcellularLocation>
        <location evidence="2">Cell membrane</location>
    </subcellularLocation>
    <subcellularLocation>
        <location evidence="1">Early endosome membrane</location>
    </subcellularLocation>
</comment>
<feature type="region of interest" description="Disordered" evidence="9">
    <location>
        <begin position="979"/>
        <end position="1125"/>
    </location>
</feature>
<evidence type="ECO:0000256" key="9">
    <source>
        <dbReference type="SAM" id="MobiDB-lite"/>
    </source>
</evidence>
<feature type="compositionally biased region" description="Basic and acidic residues" evidence="9">
    <location>
        <begin position="317"/>
        <end position="326"/>
    </location>
</feature>
<dbReference type="Pfam" id="PF15255">
    <property type="entry name" value="CAP-ZIP_m"/>
    <property type="match status" value="1"/>
</dbReference>
<gene>
    <name evidence="12" type="primary">LOC115470067</name>
</gene>
<reference evidence="12" key="1">
    <citation type="submission" date="2025-08" db="UniProtKB">
        <authorList>
            <consortium name="RefSeq"/>
        </authorList>
    </citation>
    <scope>IDENTIFICATION</scope>
</reference>
<feature type="compositionally biased region" description="Basic residues" evidence="9">
    <location>
        <begin position="1027"/>
        <end position="1045"/>
    </location>
</feature>
<feature type="region of interest" description="Disordered" evidence="9">
    <location>
        <begin position="590"/>
        <end position="648"/>
    </location>
</feature>
<name>A0A6P7Y6S2_9AMPH</name>
<keyword evidence="11" id="KW-1185">Reference proteome</keyword>
<feature type="region of interest" description="Disordered" evidence="9">
    <location>
        <begin position="1141"/>
        <end position="1198"/>
    </location>
</feature>
<dbReference type="GO" id="GO:0005886">
    <property type="term" value="C:plasma membrane"/>
    <property type="evidence" value="ECO:0007669"/>
    <property type="project" value="UniProtKB-SubCell"/>
</dbReference>
<feature type="domain" description="FAM21/CAPZIP" evidence="10">
    <location>
        <begin position="946"/>
        <end position="1064"/>
    </location>
</feature>
<feature type="compositionally biased region" description="Basic and acidic residues" evidence="9">
    <location>
        <begin position="921"/>
        <end position="931"/>
    </location>
</feature>
<dbReference type="FunCoup" id="A0A6P7Y6S2">
    <property type="interactions" value="2830"/>
</dbReference>
<dbReference type="GO" id="GO:0071203">
    <property type="term" value="C:WASH complex"/>
    <property type="evidence" value="ECO:0007669"/>
    <property type="project" value="TreeGrafter"/>
</dbReference>
<evidence type="ECO:0000256" key="6">
    <source>
        <dbReference type="ARBA" id="ARBA00022753"/>
    </source>
</evidence>
<evidence type="ECO:0000313" key="11">
    <source>
        <dbReference type="Proteomes" id="UP000515156"/>
    </source>
</evidence>
<dbReference type="RefSeq" id="XP_030058815.1">
    <property type="nucleotide sequence ID" value="XM_030202955.1"/>
</dbReference>
<feature type="compositionally biased region" description="Basic and acidic residues" evidence="9">
    <location>
        <begin position="497"/>
        <end position="521"/>
    </location>
</feature>
<evidence type="ECO:0000256" key="7">
    <source>
        <dbReference type="ARBA" id="ARBA00023136"/>
    </source>
</evidence>
<evidence type="ECO:0000256" key="8">
    <source>
        <dbReference type="ARBA" id="ARBA00038327"/>
    </source>
</evidence>
<feature type="compositionally biased region" description="Basic and acidic residues" evidence="9">
    <location>
        <begin position="374"/>
        <end position="392"/>
    </location>
</feature>